<dbReference type="SMART" id="SM00060">
    <property type="entry name" value="FN3"/>
    <property type="match status" value="3"/>
</dbReference>
<dbReference type="PROSITE" id="PS50853">
    <property type="entry name" value="FN3"/>
    <property type="match status" value="3"/>
</dbReference>
<name>A0ABT8T714_9BACT</name>
<dbReference type="SUPFAM" id="SSF49265">
    <property type="entry name" value="Fibronectin type III"/>
    <property type="match status" value="3"/>
</dbReference>
<feature type="domain" description="Fibronectin type-III" evidence="2">
    <location>
        <begin position="320"/>
        <end position="405"/>
    </location>
</feature>
<feature type="signal peptide" evidence="1">
    <location>
        <begin position="1"/>
        <end position="23"/>
    </location>
</feature>
<reference evidence="3 4" key="1">
    <citation type="submission" date="2023-06" db="EMBL/GenBank/DDBJ databases">
        <title>Campylobacter magnum sp. nov., isolated from cecal contents of domestic pigs (Sus scrofa domesticus).</title>
        <authorList>
            <person name="Papic B."/>
            <person name="Gruntar I."/>
        </authorList>
    </citation>
    <scope>NUCLEOTIDE SEQUENCE [LARGE SCALE GENOMIC DNA]</scope>
    <source>
        <strain evidence="4">34484-21</strain>
    </source>
</reference>
<dbReference type="Proteomes" id="UP001171111">
    <property type="component" value="Unassembled WGS sequence"/>
</dbReference>
<organism evidence="3 4">
    <name type="scientific">Campylobacter magnus</name>
    <dbReference type="NCBI Taxonomy" id="3026462"/>
    <lineage>
        <taxon>Bacteria</taxon>
        <taxon>Pseudomonadati</taxon>
        <taxon>Campylobacterota</taxon>
        <taxon>Epsilonproteobacteria</taxon>
        <taxon>Campylobacterales</taxon>
        <taxon>Campylobacteraceae</taxon>
        <taxon>Campylobacter</taxon>
    </lineage>
</organism>
<dbReference type="RefSeq" id="WP_302243482.1">
    <property type="nucleotide sequence ID" value="NZ_JAULJQ010000001.1"/>
</dbReference>
<proteinExistence type="predicted"/>
<evidence type="ECO:0000259" key="2">
    <source>
        <dbReference type="PROSITE" id="PS50853"/>
    </source>
</evidence>
<dbReference type="EMBL" id="JAULJQ010000001">
    <property type="protein sequence ID" value="MDO2408743.1"/>
    <property type="molecule type" value="Genomic_DNA"/>
</dbReference>
<accession>A0ABT8T714</accession>
<dbReference type="PANTHER" id="PTHR46957:SF3">
    <property type="entry name" value="CYTOKINE RECEPTOR"/>
    <property type="match status" value="1"/>
</dbReference>
<feature type="domain" description="Fibronectin type-III" evidence="2">
    <location>
        <begin position="133"/>
        <end position="226"/>
    </location>
</feature>
<sequence>MKNLLKTLCFLALSLLISGCALASLQASKKETLNAELATISNFNTISEMTQIAFEWERSEDPKVAGYNLYRAKNDGELQKIATINDRFSTHYVDTGLEPSTSYQYAMSTYDKDGAHSQMGSIYTVQTLSSFPAVEFTQVITNLPLRAKIIWSPHEDLRVSSYVIERSKAGANNWSKIAEIKGRLSAEYIDSGLKPEESFDYRVRAKSSDGVLGEPSGAQNSTTKALPLPVTNLSASLDQPKKITLSWQAPAQDDIDHYVIYSSRSKFLPATKLGTTKETNYDDYISANGSSRFYKVTAVDTSGLEGQKPSSSVEGATLSAPEQPYIIMSSYTNGGIDIAWNPVPRAQKYIIYKSSNLGNEAIEVNDTRYFDSNVQSSQKYEYEVSAIDEYGLESDKSKTAKVELQ</sequence>
<comment type="caution">
    <text evidence="3">The sequence shown here is derived from an EMBL/GenBank/DDBJ whole genome shotgun (WGS) entry which is preliminary data.</text>
</comment>
<evidence type="ECO:0000313" key="4">
    <source>
        <dbReference type="Proteomes" id="UP001171111"/>
    </source>
</evidence>
<dbReference type="InterPro" id="IPR003961">
    <property type="entry name" value="FN3_dom"/>
</dbReference>
<keyword evidence="1" id="KW-0732">Signal</keyword>
<dbReference type="PROSITE" id="PS51257">
    <property type="entry name" value="PROKAR_LIPOPROTEIN"/>
    <property type="match status" value="1"/>
</dbReference>
<feature type="domain" description="Fibronectin type-III" evidence="2">
    <location>
        <begin position="36"/>
        <end position="130"/>
    </location>
</feature>
<evidence type="ECO:0000313" key="3">
    <source>
        <dbReference type="EMBL" id="MDO2408743.1"/>
    </source>
</evidence>
<dbReference type="InterPro" id="IPR050713">
    <property type="entry name" value="RTP_Phos/Ushers"/>
</dbReference>
<gene>
    <name evidence="3" type="ORF">Q2362_01335</name>
</gene>
<protein>
    <recommendedName>
        <fullName evidence="2">Fibronectin type-III domain-containing protein</fullName>
    </recommendedName>
</protein>
<feature type="chain" id="PRO_5045802164" description="Fibronectin type-III domain-containing protein" evidence="1">
    <location>
        <begin position="24"/>
        <end position="405"/>
    </location>
</feature>
<evidence type="ECO:0000256" key="1">
    <source>
        <dbReference type="SAM" id="SignalP"/>
    </source>
</evidence>
<dbReference type="PANTHER" id="PTHR46957">
    <property type="entry name" value="CYTOKINE RECEPTOR"/>
    <property type="match status" value="1"/>
</dbReference>
<dbReference type="Gene3D" id="2.60.40.10">
    <property type="entry name" value="Immunoglobulins"/>
    <property type="match status" value="4"/>
</dbReference>
<dbReference type="InterPro" id="IPR036116">
    <property type="entry name" value="FN3_sf"/>
</dbReference>
<dbReference type="InterPro" id="IPR013783">
    <property type="entry name" value="Ig-like_fold"/>
</dbReference>
<dbReference type="CDD" id="cd00063">
    <property type="entry name" value="FN3"/>
    <property type="match status" value="4"/>
</dbReference>
<keyword evidence="4" id="KW-1185">Reference proteome</keyword>